<dbReference type="GO" id="GO:0030488">
    <property type="term" value="P:tRNA methylation"/>
    <property type="evidence" value="ECO:0007669"/>
    <property type="project" value="TreeGrafter"/>
</dbReference>
<dbReference type="InterPro" id="IPR001678">
    <property type="entry name" value="MeTrfase_RsmB-F_NOP2_dom"/>
</dbReference>
<dbReference type="Pfam" id="PF25378">
    <property type="entry name" value="PUA_NSUN2"/>
    <property type="match status" value="1"/>
</dbReference>
<keyword evidence="16" id="KW-0539">Nucleus</keyword>
<evidence type="ECO:0000256" key="15">
    <source>
        <dbReference type="ARBA" id="ARBA00023204"/>
    </source>
</evidence>
<evidence type="ECO:0000256" key="16">
    <source>
        <dbReference type="ARBA" id="ARBA00023242"/>
    </source>
</evidence>
<dbReference type="PROSITE" id="PS51686">
    <property type="entry name" value="SAM_MT_RSMB_NOP"/>
    <property type="match status" value="1"/>
</dbReference>
<dbReference type="GO" id="GO:0005634">
    <property type="term" value="C:nucleus"/>
    <property type="evidence" value="ECO:0007669"/>
    <property type="project" value="UniProtKB-SubCell"/>
</dbReference>
<evidence type="ECO:0000256" key="13">
    <source>
        <dbReference type="ARBA" id="ARBA00022884"/>
    </source>
</evidence>
<evidence type="ECO:0000256" key="8">
    <source>
        <dbReference type="ARBA" id="ARBA00022691"/>
    </source>
</evidence>
<dbReference type="InterPro" id="IPR049560">
    <property type="entry name" value="MeTrfase_RsmB-F_NOP2_cat"/>
</dbReference>
<evidence type="ECO:0000256" key="6">
    <source>
        <dbReference type="ARBA" id="ARBA00022603"/>
    </source>
</evidence>
<evidence type="ECO:0000256" key="19">
    <source>
        <dbReference type="SAM" id="MobiDB-lite"/>
    </source>
</evidence>
<evidence type="ECO:0000256" key="10">
    <source>
        <dbReference type="ARBA" id="ARBA00022741"/>
    </source>
</evidence>
<evidence type="ECO:0000256" key="12">
    <source>
        <dbReference type="ARBA" id="ARBA00022840"/>
    </source>
</evidence>
<organism evidence="21 22">
    <name type="scientific">Leucocoprinus leucothites</name>
    <dbReference type="NCBI Taxonomy" id="201217"/>
    <lineage>
        <taxon>Eukaryota</taxon>
        <taxon>Fungi</taxon>
        <taxon>Dikarya</taxon>
        <taxon>Basidiomycota</taxon>
        <taxon>Agaricomycotina</taxon>
        <taxon>Agaricomycetes</taxon>
        <taxon>Agaricomycetidae</taxon>
        <taxon>Agaricales</taxon>
        <taxon>Agaricineae</taxon>
        <taxon>Agaricaceae</taxon>
        <taxon>Leucocoprinus</taxon>
    </lineage>
</organism>
<dbReference type="FunFam" id="3.30.420.110:FF:000002">
    <property type="entry name" value="DNA mismatch repair protein"/>
    <property type="match status" value="1"/>
</dbReference>
<sequence length="1738" mass="192734">MGRNNKRGGRRPPPDDNRSDLIEKADMVNERFFSYYKAQNIIPEDEWESFLESIRDHLPTTFRVAGSRQTANTLNATIRDVHVPALSNIEFEGQRIPPPMTLPWYPDGLAWQFNVPKKVLRKQPEFKKFHSFLVFETETGNISRQEAVSMLPPLFLDVQPHHRVMDMCAAPGSKTAQLLEALHAQDTATVSSIPSGLLIANDNDHKRTHLLIHQSARLPSPALMVTNLDASNYPAIKIAQSTKTGGSKLAPLYFDRILCDVPCSGDGTIRKNIGIWKSWQPGDGNGLHSLQVRILQRAMNLLKHDGRIVYSTCSLNPAENEAVIAEALKLNPAFHLVDVSSMLPELKRRPGLTKWRPCVDKTSMKTYETYQEYQKSDLDVNLKTKLTEGHFPPEDAESLNLSFCMRIYPHIQDSGGFFVAVLEKKNQTPVPEPQQRKRDAKEPSEAPEPKRPRLEEEVAPELKEGTSTALEKAGSEEGTPMAGVATVMDRETSQGQGLAIVTSSDVVSEEKPEIVKSSGNDSFKENPYTFLAADDPILASCTDRLKLRSDFPSSNILVRNPEGEPSRSLYLANDLVKNVIQHNDYARIRLTFAGTKILSKQEGGKGADAQFRVLGEGLPVVLPYVDSEFIVTGDLASLRTLIQSYYPLCTSFTDPFKSVIEAKVNGTVIVRFPPGKFEGGSSLTHELVLPLWKSNVSVCLMIDKKAKSAMSLRLFGEDISAAGKKKEGSAGGENGASVGREISPWVLVTYDCIRIKMYLDASRRFMQCLEFSTPWTPTTAQKDLCADISGDQTTDIGFLDFFNRLPKKSPDTGTLRLFQRINAGDIYYSAYGPDALFVAQHVFHTKSVVKYLGAGARRLESVILKVSVAQTLLREALTSRQLRVEIYEPEGRQGKKSPNFKLAKEASPGNLQAVEDLLFVDSDILSAPVVMAIQLANLPVSNTGTKSSNKAVGVAFADTSVRELGVADFIDNDIFSNTESLIIQLSVKEAIIATGTASGTTDRDIDLNKLKGVLDRCGVIITERKPSEFKSKNVAEDLPRLLQTTSPSSTADSSLIIPQLSLPVAPAALSALIFYLSLLADDTNYGTYKLRTHDLAQYMKLDASALRALNLTETTSGGGSATKDTTLLGLLNKCKTSQGTRLLGAWLKQPLVNLHEIRKRQDLVEIFVEDPNTRRTLQDEYLKFMPDLHRLSKRFRRGNASLEDVVRVYQVVAKLPGMIQSLENVQTVSEVGVALIEEAYLASLKEHDSQLSKYSEMVEATLDLKELDNHNYVIKPDYDDRLSELAEKLREIRDGLDNEHTTVADDLNMELDKKLHLENHQTYGYCFRLTKSDAKGLSKKYIELGTNKSGVYFATKTLKRLSEDYRDLSQRYERTQSSLVKEVIAIAATYTPVLETLDGIIAHIDVILSFAHVSVNAPIPYIKPTLFDKGSGNLVLREARHPCLEVQDEVNFIPNDIEMVKGQSEFQIITGPNMGGKSTYIRQVGVIALMAQIGCFVPCEAAELPVFDSVLCRVGAGDSQLKGVSTFMAEMLETATILRSATRDSLVIIDELGRGTSTYDGFGLAWAISEHIATQIHAFCLFATHFHELTALDQQIQHVKNLHVVAHVSGSETSTHDRDIALLYRVEPGVSDQSFGIHVAKLANFPPSVVQLAKQKADELEDFGQDKLQTTNIPHNAICDGIEIMEKMLETWISQSDGEDVPMLDSNEDDFAVLTKQFEVYNSQIENNAWLRSLVELL</sequence>
<dbReference type="InterPro" id="IPR027417">
    <property type="entry name" value="P-loop_NTPase"/>
</dbReference>
<dbReference type="Gene3D" id="3.40.1170.10">
    <property type="entry name" value="DNA repair protein MutS, domain I"/>
    <property type="match status" value="1"/>
</dbReference>
<dbReference type="InterPro" id="IPR007695">
    <property type="entry name" value="DNA_mismatch_repair_MutS-lik_N"/>
</dbReference>
<keyword evidence="5" id="KW-0820">tRNA-binding</keyword>
<dbReference type="FunFam" id="3.40.50.300:FF:000523">
    <property type="entry name" value="DNA mismatch repair protein"/>
    <property type="match status" value="1"/>
</dbReference>
<dbReference type="InterPro" id="IPR057285">
    <property type="entry name" value="Pre-PUA_NSUN2"/>
</dbReference>
<keyword evidence="6 18" id="KW-0489">Methyltransferase</keyword>
<feature type="binding site" evidence="18">
    <location>
        <position position="229"/>
    </location>
    <ligand>
        <name>S-adenosyl-L-methionine</name>
        <dbReference type="ChEBI" id="CHEBI:59789"/>
    </ligand>
</feature>
<evidence type="ECO:0000256" key="3">
    <source>
        <dbReference type="ARBA" id="ARBA00007494"/>
    </source>
</evidence>
<dbReference type="Pfam" id="PF00488">
    <property type="entry name" value="MutS_V"/>
    <property type="match status" value="1"/>
</dbReference>
<dbReference type="Pfam" id="PF05188">
    <property type="entry name" value="MutS_II"/>
    <property type="match status" value="1"/>
</dbReference>
<dbReference type="GO" id="GO:0006298">
    <property type="term" value="P:mismatch repair"/>
    <property type="evidence" value="ECO:0007669"/>
    <property type="project" value="InterPro"/>
</dbReference>
<dbReference type="Gene3D" id="3.40.50.150">
    <property type="entry name" value="Vaccinia Virus protein VP39"/>
    <property type="match status" value="1"/>
</dbReference>
<dbReference type="Gene3D" id="3.40.50.300">
    <property type="entry name" value="P-loop containing nucleotide triphosphate hydrolases"/>
    <property type="match status" value="1"/>
</dbReference>
<keyword evidence="9" id="KW-0819">tRNA processing</keyword>
<evidence type="ECO:0000256" key="2">
    <source>
        <dbReference type="ARBA" id="ARBA00006271"/>
    </source>
</evidence>
<keyword evidence="11" id="KW-0227">DNA damage</keyword>
<dbReference type="PANTHER" id="PTHR22808:SF1">
    <property type="entry name" value="RNA CYTOSINE-C(5)-METHYLTRANSFERASE NSUN2-RELATED"/>
    <property type="match status" value="1"/>
</dbReference>
<dbReference type="EMBL" id="JAACJO010000013">
    <property type="protein sequence ID" value="KAF5351265.1"/>
    <property type="molecule type" value="Genomic_DNA"/>
</dbReference>
<dbReference type="PROSITE" id="PS00486">
    <property type="entry name" value="DNA_MISMATCH_REPAIR_2"/>
    <property type="match status" value="1"/>
</dbReference>
<dbReference type="InterPro" id="IPR036678">
    <property type="entry name" value="MutS_con_dom_sf"/>
</dbReference>
<dbReference type="GO" id="GO:0005524">
    <property type="term" value="F:ATP binding"/>
    <property type="evidence" value="ECO:0007669"/>
    <property type="project" value="UniProtKB-KW"/>
</dbReference>
<evidence type="ECO:0000256" key="18">
    <source>
        <dbReference type="PROSITE-ProRule" id="PRU01023"/>
    </source>
</evidence>
<dbReference type="InterPro" id="IPR018314">
    <property type="entry name" value="RsmB/NOL1/NOP2-like_CS"/>
</dbReference>
<dbReference type="SMART" id="SM00534">
    <property type="entry name" value="MUTSac"/>
    <property type="match status" value="1"/>
</dbReference>
<feature type="binding site" evidence="18">
    <location>
        <position position="202"/>
    </location>
    <ligand>
        <name>S-adenosyl-L-methionine</name>
        <dbReference type="ChEBI" id="CHEBI:59789"/>
    </ligand>
</feature>
<proteinExistence type="inferred from homology"/>
<dbReference type="GO" id="GO:0016428">
    <property type="term" value="F:tRNA (cytidine-5-)-methyltransferase activity"/>
    <property type="evidence" value="ECO:0007669"/>
    <property type="project" value="InterPro"/>
</dbReference>
<comment type="similarity">
    <text evidence="2">Belongs to the DNA mismatch repair MutS family.</text>
</comment>
<name>A0A8H5FVG3_9AGAR</name>
<dbReference type="PRINTS" id="PR02011">
    <property type="entry name" value="RCMTNCL1"/>
</dbReference>
<keyword evidence="12" id="KW-0067">ATP-binding</keyword>
<evidence type="ECO:0000256" key="9">
    <source>
        <dbReference type="ARBA" id="ARBA00022694"/>
    </source>
</evidence>
<keyword evidence="7 18" id="KW-0808">Transferase</keyword>
<dbReference type="GO" id="GO:0005737">
    <property type="term" value="C:cytoplasm"/>
    <property type="evidence" value="ECO:0007669"/>
    <property type="project" value="TreeGrafter"/>
</dbReference>
<dbReference type="SMART" id="SM00533">
    <property type="entry name" value="MUTSd"/>
    <property type="match status" value="1"/>
</dbReference>
<reference evidence="21 22" key="1">
    <citation type="journal article" date="2020" name="ISME J.">
        <title>Uncovering the hidden diversity of litter-decomposition mechanisms in mushroom-forming fungi.</title>
        <authorList>
            <person name="Floudas D."/>
            <person name="Bentzer J."/>
            <person name="Ahren D."/>
            <person name="Johansson T."/>
            <person name="Persson P."/>
            <person name="Tunlid A."/>
        </authorList>
    </citation>
    <scope>NUCLEOTIDE SEQUENCE [LARGE SCALE GENOMIC DNA]</scope>
    <source>
        <strain evidence="21 22">CBS 146.42</strain>
    </source>
</reference>
<dbReference type="GO" id="GO:0000049">
    <property type="term" value="F:tRNA binding"/>
    <property type="evidence" value="ECO:0007669"/>
    <property type="project" value="UniProtKB-KW"/>
</dbReference>
<evidence type="ECO:0000313" key="22">
    <source>
        <dbReference type="Proteomes" id="UP000559027"/>
    </source>
</evidence>
<evidence type="ECO:0000256" key="14">
    <source>
        <dbReference type="ARBA" id="ARBA00023125"/>
    </source>
</evidence>
<feature type="region of interest" description="Disordered" evidence="19">
    <location>
        <begin position="1"/>
        <end position="20"/>
    </location>
</feature>
<dbReference type="OrthoDB" id="121051at2759"/>
<feature type="compositionally biased region" description="Basic residues" evidence="19">
    <location>
        <begin position="1"/>
        <end position="10"/>
    </location>
</feature>
<dbReference type="PRINTS" id="PR02008">
    <property type="entry name" value="RCMTFAMILY"/>
</dbReference>
<feature type="compositionally biased region" description="Basic and acidic residues" evidence="19">
    <location>
        <begin position="434"/>
        <end position="464"/>
    </location>
</feature>
<dbReference type="SUPFAM" id="SSF53335">
    <property type="entry name" value="S-adenosyl-L-methionine-dependent methyltransferases"/>
    <property type="match status" value="1"/>
</dbReference>
<dbReference type="InterPro" id="IPR023270">
    <property type="entry name" value="RCMT_NCL1"/>
</dbReference>
<dbReference type="PROSITE" id="PS01153">
    <property type="entry name" value="NOL1_NOP2_SUN"/>
    <property type="match status" value="1"/>
</dbReference>
<accession>A0A8H5FVG3</accession>
<evidence type="ECO:0000256" key="4">
    <source>
        <dbReference type="ARBA" id="ARBA00019549"/>
    </source>
</evidence>
<dbReference type="Pfam" id="PF01624">
    <property type="entry name" value="MutS_I"/>
    <property type="match status" value="1"/>
</dbReference>
<dbReference type="InterPro" id="IPR023267">
    <property type="entry name" value="RCMT"/>
</dbReference>
<dbReference type="Gene3D" id="1.10.1420.10">
    <property type="match status" value="2"/>
</dbReference>
<dbReference type="CDD" id="cd03285">
    <property type="entry name" value="ABC_MSH2_euk"/>
    <property type="match status" value="1"/>
</dbReference>
<dbReference type="NCBIfam" id="NF003810">
    <property type="entry name" value="PRK05399.1"/>
    <property type="match status" value="1"/>
</dbReference>
<feature type="active site" description="Nucleophile" evidence="18">
    <location>
        <position position="313"/>
    </location>
</feature>
<protein>
    <recommendedName>
        <fullName evidence="17">DNA mismatch repair protein MSH2</fullName>
    </recommendedName>
    <alternativeName>
        <fullName evidence="4">DNA mismatch repair protein Msh2</fullName>
    </alternativeName>
</protein>
<dbReference type="Pfam" id="PF05192">
    <property type="entry name" value="MutS_III"/>
    <property type="match status" value="1"/>
</dbReference>
<gene>
    <name evidence="21" type="ORF">D9756_008470</name>
</gene>
<evidence type="ECO:0000256" key="1">
    <source>
        <dbReference type="ARBA" id="ARBA00004123"/>
    </source>
</evidence>
<feature type="binding site" evidence="18">
    <location>
        <begin position="168"/>
        <end position="174"/>
    </location>
    <ligand>
        <name>S-adenosyl-L-methionine</name>
        <dbReference type="ChEBI" id="CHEBI:59789"/>
    </ligand>
</feature>
<comment type="caution">
    <text evidence="21">The sequence shown here is derived from an EMBL/GenBank/DDBJ whole genome shotgun (WGS) entry which is preliminary data.</text>
</comment>
<dbReference type="InterPro" id="IPR007860">
    <property type="entry name" value="DNA_mmatch_repair_MutS_con_dom"/>
</dbReference>
<dbReference type="SUPFAM" id="SSF52540">
    <property type="entry name" value="P-loop containing nucleoside triphosphate hydrolases"/>
    <property type="match status" value="1"/>
</dbReference>
<feature type="binding site" evidence="18">
    <location>
        <position position="260"/>
    </location>
    <ligand>
        <name>S-adenosyl-L-methionine</name>
        <dbReference type="ChEBI" id="CHEBI:59789"/>
    </ligand>
</feature>
<dbReference type="InterPro" id="IPR007861">
    <property type="entry name" value="DNA_mismatch_repair_MutS_clamp"/>
</dbReference>
<keyword evidence="8 18" id="KW-0949">S-adenosyl-L-methionine</keyword>
<dbReference type="Pfam" id="PF05190">
    <property type="entry name" value="MutS_IV"/>
    <property type="match status" value="1"/>
</dbReference>
<dbReference type="PANTHER" id="PTHR22808">
    <property type="entry name" value="NCL1 YEAST -RELATED NOL1/NOP2/FMU SUN DOMAIN-CONTAINING"/>
    <property type="match status" value="1"/>
</dbReference>
<dbReference type="Proteomes" id="UP000559027">
    <property type="component" value="Unassembled WGS sequence"/>
</dbReference>
<dbReference type="FunFam" id="1.10.1420.10:FF:000003">
    <property type="entry name" value="DNA mismatch repair protein"/>
    <property type="match status" value="1"/>
</dbReference>
<dbReference type="InterPro" id="IPR036187">
    <property type="entry name" value="DNA_mismatch_repair_MutS_sf"/>
</dbReference>
<evidence type="ECO:0000256" key="7">
    <source>
        <dbReference type="ARBA" id="ARBA00022679"/>
    </source>
</evidence>
<keyword evidence="13 18" id="KW-0694">RNA-binding</keyword>
<dbReference type="GO" id="GO:0030983">
    <property type="term" value="F:mismatched DNA binding"/>
    <property type="evidence" value="ECO:0007669"/>
    <property type="project" value="InterPro"/>
</dbReference>
<dbReference type="InterPro" id="IPR057286">
    <property type="entry name" value="PUA_NSUN2"/>
</dbReference>
<evidence type="ECO:0000256" key="11">
    <source>
        <dbReference type="ARBA" id="ARBA00022763"/>
    </source>
</evidence>
<dbReference type="SUPFAM" id="SSF48334">
    <property type="entry name" value="DNA repair protein MutS, domain III"/>
    <property type="match status" value="1"/>
</dbReference>
<comment type="similarity">
    <text evidence="3 18">Belongs to the class I-like SAM-binding methyltransferase superfamily. RsmB/NOP family.</text>
</comment>
<dbReference type="Pfam" id="PF01189">
    <property type="entry name" value="Methyltr_RsmB-F"/>
    <property type="match status" value="1"/>
</dbReference>
<feature type="region of interest" description="Disordered" evidence="19">
    <location>
        <begin position="427"/>
        <end position="479"/>
    </location>
</feature>
<keyword evidence="10" id="KW-0547">Nucleotide-binding</keyword>
<comment type="subcellular location">
    <subcellularLocation>
        <location evidence="1">Nucleus</location>
    </subcellularLocation>
</comment>
<evidence type="ECO:0000259" key="20">
    <source>
        <dbReference type="PROSITE" id="PS51686"/>
    </source>
</evidence>
<keyword evidence="22" id="KW-1185">Reference proteome</keyword>
<dbReference type="InterPro" id="IPR007696">
    <property type="entry name" value="DNA_mismatch_repair_MutS_core"/>
</dbReference>
<dbReference type="InterPro" id="IPR016151">
    <property type="entry name" value="DNA_mismatch_repair_MutS_N"/>
</dbReference>
<dbReference type="Gene3D" id="3.30.420.110">
    <property type="entry name" value="MutS, connector domain"/>
    <property type="match status" value="1"/>
</dbReference>
<keyword evidence="14" id="KW-0238">DNA-binding</keyword>
<feature type="domain" description="SAM-dependent MTase RsmB/NOP-type" evidence="20">
    <location>
        <begin position="50"/>
        <end position="425"/>
    </location>
</feature>
<dbReference type="InterPro" id="IPR000432">
    <property type="entry name" value="DNA_mismatch_repair_MutS_C"/>
</dbReference>
<keyword evidence="15" id="KW-0234">DNA repair</keyword>
<dbReference type="Pfam" id="PF25376">
    <property type="entry name" value="Pre-PUA_NSUN2"/>
    <property type="match status" value="1"/>
</dbReference>
<evidence type="ECO:0000256" key="17">
    <source>
        <dbReference type="ARBA" id="ARBA00073545"/>
    </source>
</evidence>
<dbReference type="InterPro" id="IPR029063">
    <property type="entry name" value="SAM-dependent_MTases_sf"/>
</dbReference>
<evidence type="ECO:0000313" key="21">
    <source>
        <dbReference type="EMBL" id="KAF5351265.1"/>
    </source>
</evidence>
<dbReference type="InterPro" id="IPR032642">
    <property type="entry name" value="Msh2_ATP-bd"/>
</dbReference>
<evidence type="ECO:0000256" key="5">
    <source>
        <dbReference type="ARBA" id="ARBA00022555"/>
    </source>
</evidence>